<reference evidence="2 3" key="1">
    <citation type="submission" date="2021-06" db="EMBL/GenBank/DDBJ databases">
        <authorList>
            <person name="Palmer J.M."/>
        </authorList>
    </citation>
    <scope>NUCLEOTIDE SEQUENCE [LARGE SCALE GENOMIC DNA]</scope>
    <source>
        <strain evidence="2 3">XC_2019</strain>
        <tissue evidence="2">Muscle</tissue>
    </source>
</reference>
<proteinExistence type="predicted"/>
<accession>A0ABV0QZQ1</accession>
<dbReference type="InterPro" id="IPR046616">
    <property type="entry name" value="DUF6729"/>
</dbReference>
<name>A0ABV0QZQ1_9TELE</name>
<evidence type="ECO:0000259" key="1">
    <source>
        <dbReference type="Pfam" id="PF20499"/>
    </source>
</evidence>
<dbReference type="Pfam" id="PF20499">
    <property type="entry name" value="DUF6729"/>
    <property type="match status" value="1"/>
</dbReference>
<keyword evidence="3" id="KW-1185">Reference proteome</keyword>
<protein>
    <recommendedName>
        <fullName evidence="1">DUF6729 domain-containing protein</fullName>
    </recommendedName>
</protein>
<dbReference type="PANTHER" id="PTHR24401">
    <property type="entry name" value="SI:CH211-243P7.3-RELATED"/>
    <property type="match status" value="1"/>
</dbReference>
<organism evidence="2 3">
    <name type="scientific">Xenoophorus captivus</name>
    <dbReference type="NCBI Taxonomy" id="1517983"/>
    <lineage>
        <taxon>Eukaryota</taxon>
        <taxon>Metazoa</taxon>
        <taxon>Chordata</taxon>
        <taxon>Craniata</taxon>
        <taxon>Vertebrata</taxon>
        <taxon>Euteleostomi</taxon>
        <taxon>Actinopterygii</taxon>
        <taxon>Neopterygii</taxon>
        <taxon>Teleostei</taxon>
        <taxon>Neoteleostei</taxon>
        <taxon>Acanthomorphata</taxon>
        <taxon>Ovalentaria</taxon>
        <taxon>Atherinomorphae</taxon>
        <taxon>Cyprinodontiformes</taxon>
        <taxon>Goodeidae</taxon>
        <taxon>Xenoophorus</taxon>
    </lineage>
</organism>
<comment type="caution">
    <text evidence="2">The sequence shown here is derived from an EMBL/GenBank/DDBJ whole genome shotgun (WGS) entry which is preliminary data.</text>
</comment>
<sequence length="216" mass="24719">MHSVDRLTIPSQVGRWGLGRREVRVSKGRFHMGRSPCLVVSGDVCVDSTSRSMIIHSFFSFFAASPQLPRLWAEGIPPEDHRWITKTLFRMGAKGKVELQDNLKLWYYPPQPSPLYHQAPSPDRFFAHPLLMWMPYKLWKVKVVCPNTSCGGTQLTGAGLHKRARRVLDVDRIYTMVNETLTCAKCKASHVSWSQAVLQQLDLAHRSEFRVIMTQK</sequence>
<evidence type="ECO:0000313" key="2">
    <source>
        <dbReference type="EMBL" id="MEQ2201318.1"/>
    </source>
</evidence>
<evidence type="ECO:0000313" key="3">
    <source>
        <dbReference type="Proteomes" id="UP001434883"/>
    </source>
</evidence>
<feature type="domain" description="DUF6729" evidence="1">
    <location>
        <begin position="72"/>
        <end position="216"/>
    </location>
</feature>
<gene>
    <name evidence="2" type="ORF">XENOCAPTIV_010692</name>
</gene>
<dbReference type="EMBL" id="JAHRIN010027534">
    <property type="protein sequence ID" value="MEQ2201318.1"/>
    <property type="molecule type" value="Genomic_DNA"/>
</dbReference>
<dbReference type="PANTHER" id="PTHR24401:SF29">
    <property type="entry name" value="SI:CH211-243P7.3-RELATED"/>
    <property type="match status" value="1"/>
</dbReference>
<dbReference type="Proteomes" id="UP001434883">
    <property type="component" value="Unassembled WGS sequence"/>
</dbReference>